<dbReference type="SUPFAM" id="SSF52047">
    <property type="entry name" value="RNI-like"/>
    <property type="match status" value="1"/>
</dbReference>
<reference evidence="2" key="1">
    <citation type="journal article" date="2023" name="Plant J.">
        <title>Genome sequences and population genomics provide insights into the demographic history, inbreeding, and mutation load of two 'living fossil' tree species of Dipteronia.</title>
        <authorList>
            <person name="Feng Y."/>
            <person name="Comes H.P."/>
            <person name="Chen J."/>
            <person name="Zhu S."/>
            <person name="Lu R."/>
            <person name="Zhang X."/>
            <person name="Li P."/>
            <person name="Qiu J."/>
            <person name="Olsen K.M."/>
            <person name="Qiu Y."/>
        </authorList>
    </citation>
    <scope>NUCLEOTIDE SEQUENCE</scope>
    <source>
        <strain evidence="2">NBL</strain>
    </source>
</reference>
<dbReference type="InterPro" id="IPR001810">
    <property type="entry name" value="F-box_dom"/>
</dbReference>
<organism evidence="2 3">
    <name type="scientific">Dipteronia sinensis</name>
    <dbReference type="NCBI Taxonomy" id="43782"/>
    <lineage>
        <taxon>Eukaryota</taxon>
        <taxon>Viridiplantae</taxon>
        <taxon>Streptophyta</taxon>
        <taxon>Embryophyta</taxon>
        <taxon>Tracheophyta</taxon>
        <taxon>Spermatophyta</taxon>
        <taxon>Magnoliopsida</taxon>
        <taxon>eudicotyledons</taxon>
        <taxon>Gunneridae</taxon>
        <taxon>Pentapetalae</taxon>
        <taxon>rosids</taxon>
        <taxon>malvids</taxon>
        <taxon>Sapindales</taxon>
        <taxon>Sapindaceae</taxon>
        <taxon>Hippocastanoideae</taxon>
        <taxon>Acereae</taxon>
        <taxon>Dipteronia</taxon>
    </lineage>
</organism>
<name>A0AAE0AKM1_9ROSI</name>
<sequence length="241" mass="28105">MGDTVEDNEIDRISELPPFIVHQIMSHLLVKEVAQTSILSKRWQYLQRSFPIFDFDEAYRYFMEISCPIFFRSKRGRLRINIRRFIEYVNASLLRFCELKFSMQKLRILISLLDIKESSCVLDKWIGLATENGVKELDFDVRTLTDSAYTLPGIIFSAKLLTTLKLAGCKLEQPSDTIRFLSLKSLTLNYVCISEVMLQKITSECVLLEELSMSNCWGAKRVHVFEAWMLVEIPHMKLKKM</sequence>
<evidence type="ECO:0000313" key="3">
    <source>
        <dbReference type="Proteomes" id="UP001281410"/>
    </source>
</evidence>
<evidence type="ECO:0000259" key="1">
    <source>
        <dbReference type="PROSITE" id="PS50181"/>
    </source>
</evidence>
<dbReference type="Pfam" id="PF00646">
    <property type="entry name" value="F-box"/>
    <property type="match status" value="1"/>
</dbReference>
<dbReference type="Gene3D" id="3.80.10.10">
    <property type="entry name" value="Ribonuclease Inhibitor"/>
    <property type="match status" value="1"/>
</dbReference>
<keyword evidence="3" id="KW-1185">Reference proteome</keyword>
<dbReference type="PROSITE" id="PS50181">
    <property type="entry name" value="FBOX"/>
    <property type="match status" value="1"/>
</dbReference>
<dbReference type="InterPro" id="IPR032675">
    <property type="entry name" value="LRR_dom_sf"/>
</dbReference>
<evidence type="ECO:0000313" key="2">
    <source>
        <dbReference type="EMBL" id="KAK3219851.1"/>
    </source>
</evidence>
<gene>
    <name evidence="2" type="ORF">Dsin_013821</name>
</gene>
<proteinExistence type="predicted"/>
<dbReference type="Proteomes" id="UP001281410">
    <property type="component" value="Unassembled WGS sequence"/>
</dbReference>
<protein>
    <recommendedName>
        <fullName evidence="1">F-box domain-containing protein</fullName>
    </recommendedName>
</protein>
<dbReference type="Gene3D" id="1.20.1280.50">
    <property type="match status" value="1"/>
</dbReference>
<feature type="domain" description="F-box" evidence="1">
    <location>
        <begin position="10"/>
        <end position="62"/>
    </location>
</feature>
<accession>A0AAE0AKM1</accession>
<dbReference type="PANTHER" id="PTHR31639:SF195">
    <property type="entry name" value="F-BOX DOMAIN-CONTAINING PROTEIN"/>
    <property type="match status" value="1"/>
</dbReference>
<dbReference type="Pfam" id="PF24758">
    <property type="entry name" value="LRR_At5g56370"/>
    <property type="match status" value="1"/>
</dbReference>
<dbReference type="InterPro" id="IPR036047">
    <property type="entry name" value="F-box-like_dom_sf"/>
</dbReference>
<dbReference type="PANTHER" id="PTHR31639">
    <property type="entry name" value="F-BOX PROTEIN-LIKE"/>
    <property type="match status" value="1"/>
</dbReference>
<comment type="caution">
    <text evidence="2">The sequence shown here is derived from an EMBL/GenBank/DDBJ whole genome shotgun (WGS) entry which is preliminary data.</text>
</comment>
<dbReference type="SUPFAM" id="SSF81383">
    <property type="entry name" value="F-box domain"/>
    <property type="match status" value="1"/>
</dbReference>
<dbReference type="AlphaFoldDB" id="A0AAE0AKM1"/>
<dbReference type="EMBL" id="JANJYJ010000004">
    <property type="protein sequence ID" value="KAK3219851.1"/>
    <property type="molecule type" value="Genomic_DNA"/>
</dbReference>
<dbReference type="InterPro" id="IPR055411">
    <property type="entry name" value="LRR_FXL15/At3g58940/PEG3-like"/>
</dbReference>